<accession>K0T324</accession>
<dbReference type="Proteomes" id="UP000266841">
    <property type="component" value="Unassembled WGS sequence"/>
</dbReference>
<organism evidence="2 3">
    <name type="scientific">Thalassiosira oceanica</name>
    <name type="common">Marine diatom</name>
    <dbReference type="NCBI Taxonomy" id="159749"/>
    <lineage>
        <taxon>Eukaryota</taxon>
        <taxon>Sar</taxon>
        <taxon>Stramenopiles</taxon>
        <taxon>Ochrophyta</taxon>
        <taxon>Bacillariophyta</taxon>
        <taxon>Coscinodiscophyceae</taxon>
        <taxon>Thalassiosirophycidae</taxon>
        <taxon>Thalassiosirales</taxon>
        <taxon>Thalassiosiraceae</taxon>
        <taxon>Thalassiosira</taxon>
    </lineage>
</organism>
<feature type="compositionally biased region" description="Basic residues" evidence="1">
    <location>
        <begin position="29"/>
        <end position="44"/>
    </location>
</feature>
<protein>
    <submittedName>
        <fullName evidence="2">Uncharacterized protein</fullName>
    </submittedName>
</protein>
<evidence type="ECO:0000313" key="2">
    <source>
        <dbReference type="EMBL" id="EJK72115.1"/>
    </source>
</evidence>
<comment type="caution">
    <text evidence="2">The sequence shown here is derived from an EMBL/GenBank/DDBJ whole genome shotgun (WGS) entry which is preliminary data.</text>
</comment>
<reference evidence="2 3" key="1">
    <citation type="journal article" date="2012" name="Genome Biol.">
        <title>Genome and low-iron response of an oceanic diatom adapted to chronic iron limitation.</title>
        <authorList>
            <person name="Lommer M."/>
            <person name="Specht M."/>
            <person name="Roy A.S."/>
            <person name="Kraemer L."/>
            <person name="Andreson R."/>
            <person name="Gutowska M.A."/>
            <person name="Wolf J."/>
            <person name="Bergner S.V."/>
            <person name="Schilhabel M.B."/>
            <person name="Klostermeier U.C."/>
            <person name="Beiko R.G."/>
            <person name="Rosenstiel P."/>
            <person name="Hippler M."/>
            <person name="Laroche J."/>
        </authorList>
    </citation>
    <scope>NUCLEOTIDE SEQUENCE [LARGE SCALE GENOMIC DNA]</scope>
    <source>
        <strain evidence="2 3">CCMP1005</strain>
    </source>
</reference>
<proteinExistence type="predicted"/>
<dbReference type="AlphaFoldDB" id="K0T324"/>
<keyword evidence="3" id="KW-1185">Reference proteome</keyword>
<evidence type="ECO:0000256" key="1">
    <source>
        <dbReference type="SAM" id="MobiDB-lite"/>
    </source>
</evidence>
<feature type="region of interest" description="Disordered" evidence="1">
    <location>
        <begin position="1"/>
        <end position="54"/>
    </location>
</feature>
<gene>
    <name evidence="2" type="ORF">THAOC_06383</name>
</gene>
<name>K0T324_THAOC</name>
<evidence type="ECO:0000313" key="3">
    <source>
        <dbReference type="Proteomes" id="UP000266841"/>
    </source>
</evidence>
<dbReference type="EMBL" id="AGNL01006355">
    <property type="protein sequence ID" value="EJK72115.1"/>
    <property type="molecule type" value="Genomic_DNA"/>
</dbReference>
<sequence length="212" mass="23136">PVAARPELGRGRRAARRRRQGRASDPDRRRARRRRLGDRRRHVVAHAPSGEGESGSVCGLFRLRESNLLHVSPVVPGPDLPNLSRPTPCAELLPLTPFPDVRSSSVDTPVVVSSPASGLPPHPPPAIRQLCVAELPGAAAVGRPFILNPTTKKAAKPELQLAHLPLLLRRMTATHERKVSASFGRIKKGVKVSTKFSRSIEEAKKWIGLYSL</sequence>
<feature type="compositionally biased region" description="Basic residues" evidence="1">
    <location>
        <begin position="11"/>
        <end position="21"/>
    </location>
</feature>
<feature type="non-terminal residue" evidence="2">
    <location>
        <position position="1"/>
    </location>
</feature>